<reference evidence="14" key="1">
    <citation type="submission" date="2019-09" db="EMBL/GenBank/DDBJ databases">
        <title>Characterisation of the sponge microbiome using genome-centric metagenomics.</title>
        <authorList>
            <person name="Engelberts J.P."/>
            <person name="Robbins S.J."/>
            <person name="De Goeij J.M."/>
            <person name="Aranda M."/>
            <person name="Bell S.C."/>
            <person name="Webster N.S."/>
        </authorList>
    </citation>
    <scope>NUCLEOTIDE SEQUENCE</scope>
    <source>
        <strain evidence="14">SB0675_bin_29</strain>
    </source>
</reference>
<keyword evidence="7" id="KW-0653">Protein transport</keyword>
<feature type="transmembrane region" description="Helical" evidence="12">
    <location>
        <begin position="34"/>
        <end position="56"/>
    </location>
</feature>
<dbReference type="InterPro" id="IPR025966">
    <property type="entry name" value="OppC_N"/>
</dbReference>
<evidence type="ECO:0000313" key="14">
    <source>
        <dbReference type="EMBL" id="MYH62628.1"/>
    </source>
</evidence>
<name>A0A6B1G2U5_9CHLR</name>
<comment type="subcellular location">
    <subcellularLocation>
        <location evidence="1">Cell inner membrane</location>
        <topology evidence="1">Multi-pass membrane protein</topology>
    </subcellularLocation>
    <subcellularLocation>
        <location evidence="12">Cell membrane</location>
        <topology evidence="12">Multi-pass membrane protein</topology>
    </subcellularLocation>
</comment>
<keyword evidence="4" id="KW-0997">Cell inner membrane</keyword>
<comment type="similarity">
    <text evidence="10">Belongs to the binding-protein-dependent transport system permease family. OppBC subfamily.</text>
</comment>
<evidence type="ECO:0000256" key="5">
    <source>
        <dbReference type="ARBA" id="ARBA00022692"/>
    </source>
</evidence>
<dbReference type="AlphaFoldDB" id="A0A6B1G2U5"/>
<dbReference type="GO" id="GO:0005886">
    <property type="term" value="C:plasma membrane"/>
    <property type="evidence" value="ECO:0007669"/>
    <property type="project" value="UniProtKB-SubCell"/>
</dbReference>
<feature type="transmembrane region" description="Helical" evidence="12">
    <location>
        <begin position="290"/>
        <end position="309"/>
    </location>
</feature>
<keyword evidence="5 12" id="KW-0812">Transmembrane</keyword>
<evidence type="ECO:0000256" key="4">
    <source>
        <dbReference type="ARBA" id="ARBA00022519"/>
    </source>
</evidence>
<organism evidence="14">
    <name type="scientific">Caldilineaceae bacterium SB0675_bin_29</name>
    <dbReference type="NCBI Taxonomy" id="2605266"/>
    <lineage>
        <taxon>Bacteria</taxon>
        <taxon>Bacillati</taxon>
        <taxon>Chloroflexota</taxon>
        <taxon>Caldilineae</taxon>
        <taxon>Caldilineales</taxon>
        <taxon>Caldilineaceae</taxon>
    </lineage>
</organism>
<keyword evidence="9 12" id="KW-0472">Membrane</keyword>
<evidence type="ECO:0000256" key="3">
    <source>
        <dbReference type="ARBA" id="ARBA00022475"/>
    </source>
</evidence>
<feature type="domain" description="ABC transmembrane type-1" evidence="13">
    <location>
        <begin position="95"/>
        <end position="309"/>
    </location>
</feature>
<feature type="transmembrane region" description="Helical" evidence="12">
    <location>
        <begin position="233"/>
        <end position="253"/>
    </location>
</feature>
<evidence type="ECO:0000259" key="13">
    <source>
        <dbReference type="PROSITE" id="PS50928"/>
    </source>
</evidence>
<dbReference type="Pfam" id="PF12911">
    <property type="entry name" value="OppC_N"/>
    <property type="match status" value="1"/>
</dbReference>
<evidence type="ECO:0000256" key="11">
    <source>
        <dbReference type="ARBA" id="ARBA00072251"/>
    </source>
</evidence>
<feature type="transmembrane region" description="Helical" evidence="12">
    <location>
        <begin position="97"/>
        <end position="120"/>
    </location>
</feature>
<accession>A0A6B1G2U5</accession>
<keyword evidence="8 12" id="KW-1133">Transmembrane helix</keyword>
<evidence type="ECO:0000256" key="7">
    <source>
        <dbReference type="ARBA" id="ARBA00022927"/>
    </source>
</evidence>
<dbReference type="Pfam" id="PF00528">
    <property type="entry name" value="BPD_transp_1"/>
    <property type="match status" value="1"/>
</dbReference>
<dbReference type="GO" id="GO:0055085">
    <property type="term" value="P:transmembrane transport"/>
    <property type="evidence" value="ECO:0007669"/>
    <property type="project" value="InterPro"/>
</dbReference>
<dbReference type="PROSITE" id="PS50928">
    <property type="entry name" value="ABC_TM1"/>
    <property type="match status" value="1"/>
</dbReference>
<dbReference type="InterPro" id="IPR000515">
    <property type="entry name" value="MetI-like"/>
</dbReference>
<proteinExistence type="inferred from homology"/>
<dbReference type="EMBL" id="VYDA01000469">
    <property type="protein sequence ID" value="MYH62628.1"/>
    <property type="molecule type" value="Genomic_DNA"/>
</dbReference>
<dbReference type="SUPFAM" id="SSF161098">
    <property type="entry name" value="MetI-like"/>
    <property type="match status" value="1"/>
</dbReference>
<dbReference type="GO" id="GO:0015833">
    <property type="term" value="P:peptide transport"/>
    <property type="evidence" value="ECO:0007669"/>
    <property type="project" value="UniProtKB-KW"/>
</dbReference>
<dbReference type="CDD" id="cd06261">
    <property type="entry name" value="TM_PBP2"/>
    <property type="match status" value="1"/>
</dbReference>
<evidence type="ECO:0000256" key="1">
    <source>
        <dbReference type="ARBA" id="ARBA00004429"/>
    </source>
</evidence>
<gene>
    <name evidence="14" type="ORF">F4148_13035</name>
</gene>
<dbReference type="GO" id="GO:0015031">
    <property type="term" value="P:protein transport"/>
    <property type="evidence" value="ECO:0007669"/>
    <property type="project" value="UniProtKB-KW"/>
</dbReference>
<evidence type="ECO:0000256" key="9">
    <source>
        <dbReference type="ARBA" id="ARBA00023136"/>
    </source>
</evidence>
<dbReference type="PANTHER" id="PTHR43386">
    <property type="entry name" value="OLIGOPEPTIDE TRANSPORT SYSTEM PERMEASE PROTEIN APPC"/>
    <property type="match status" value="1"/>
</dbReference>
<protein>
    <recommendedName>
        <fullName evidence="11">Oligopeptide transport system permease protein OppC</fullName>
    </recommendedName>
</protein>
<evidence type="ECO:0000256" key="12">
    <source>
        <dbReference type="RuleBase" id="RU363032"/>
    </source>
</evidence>
<evidence type="ECO:0000256" key="8">
    <source>
        <dbReference type="ARBA" id="ARBA00022989"/>
    </source>
</evidence>
<sequence>MIVYKEAFEASQLFRQEERSLVRDAVRKLVANRLAMVSLFVIVFVFFVGIFGPLLAPQDYLEQDLRAYNQGPSRDHLLGTDELGRDMLSRLLWGGRTAIMVAVVSTSISYLIGILFGTLAAYRGGITDAVFVRTVDLFDSFPHILVAMLLASTMRPWVQRLARGLEEMQGISLLADNTVYIDYLVVFGALSMIGWAGIGRLIRGQVLTLRATDFVLAARCVGARERWIILRHLVPNAIGPVIVALSSSFGGAMMYESSLSFIGIGIQPPGASWGNMIVLSMGQWRYYPHLVLMPGILLMLAIIAFNFFGDGLNDALNPRALAPVR</sequence>
<comment type="caution">
    <text evidence="14">The sequence shown here is derived from an EMBL/GenBank/DDBJ whole genome shotgun (WGS) entry which is preliminary data.</text>
</comment>
<dbReference type="InterPro" id="IPR035906">
    <property type="entry name" value="MetI-like_sf"/>
</dbReference>
<feature type="transmembrane region" description="Helical" evidence="12">
    <location>
        <begin position="140"/>
        <end position="158"/>
    </location>
</feature>
<keyword evidence="2 12" id="KW-0813">Transport</keyword>
<keyword evidence="6" id="KW-0571">Peptide transport</keyword>
<dbReference type="PANTHER" id="PTHR43386:SF2">
    <property type="entry name" value="OLIGOPEPTIDE TRANSPORT SYSTEM PERMEASE PROTEIN OPPC"/>
    <property type="match status" value="1"/>
</dbReference>
<evidence type="ECO:0000256" key="10">
    <source>
        <dbReference type="ARBA" id="ARBA00024202"/>
    </source>
</evidence>
<dbReference type="InterPro" id="IPR050366">
    <property type="entry name" value="BP-dependent_transpt_permease"/>
</dbReference>
<evidence type="ECO:0000256" key="2">
    <source>
        <dbReference type="ARBA" id="ARBA00022448"/>
    </source>
</evidence>
<dbReference type="Gene3D" id="1.10.3720.10">
    <property type="entry name" value="MetI-like"/>
    <property type="match status" value="1"/>
</dbReference>
<feature type="transmembrane region" description="Helical" evidence="12">
    <location>
        <begin position="179"/>
        <end position="198"/>
    </location>
</feature>
<evidence type="ECO:0000256" key="6">
    <source>
        <dbReference type="ARBA" id="ARBA00022856"/>
    </source>
</evidence>
<keyword evidence="3" id="KW-1003">Cell membrane</keyword>